<proteinExistence type="predicted"/>
<feature type="region of interest" description="Disordered" evidence="2">
    <location>
        <begin position="48"/>
        <end position="104"/>
    </location>
</feature>
<evidence type="ECO:0000313" key="3">
    <source>
        <dbReference type="EMBL" id="CAJ0915486.1"/>
    </source>
</evidence>
<accession>A0ABN9KMB0</accession>
<evidence type="ECO:0000313" key="4">
    <source>
        <dbReference type="Proteomes" id="UP001176940"/>
    </source>
</evidence>
<organism evidence="3 4">
    <name type="scientific">Ranitomeya imitator</name>
    <name type="common">mimic poison frog</name>
    <dbReference type="NCBI Taxonomy" id="111125"/>
    <lineage>
        <taxon>Eukaryota</taxon>
        <taxon>Metazoa</taxon>
        <taxon>Chordata</taxon>
        <taxon>Craniata</taxon>
        <taxon>Vertebrata</taxon>
        <taxon>Euteleostomi</taxon>
        <taxon>Amphibia</taxon>
        <taxon>Batrachia</taxon>
        <taxon>Anura</taxon>
        <taxon>Neobatrachia</taxon>
        <taxon>Hyloidea</taxon>
        <taxon>Dendrobatidae</taxon>
        <taxon>Dendrobatinae</taxon>
        <taxon>Ranitomeya</taxon>
    </lineage>
</organism>
<feature type="compositionally biased region" description="Basic and acidic residues" evidence="2">
    <location>
        <begin position="48"/>
        <end position="76"/>
    </location>
</feature>
<dbReference type="EMBL" id="CAUEEQ010000003">
    <property type="protein sequence ID" value="CAJ0915486.1"/>
    <property type="molecule type" value="Genomic_DNA"/>
</dbReference>
<protein>
    <submittedName>
        <fullName evidence="3">Uncharacterized protein</fullName>
    </submittedName>
</protein>
<dbReference type="Proteomes" id="UP001176940">
    <property type="component" value="Unassembled WGS sequence"/>
</dbReference>
<keyword evidence="1" id="KW-0175">Coiled coil</keyword>
<evidence type="ECO:0000256" key="1">
    <source>
        <dbReference type="SAM" id="Coils"/>
    </source>
</evidence>
<feature type="region of interest" description="Disordered" evidence="2">
    <location>
        <begin position="1"/>
        <end position="24"/>
    </location>
</feature>
<evidence type="ECO:0000256" key="2">
    <source>
        <dbReference type="SAM" id="MobiDB-lite"/>
    </source>
</evidence>
<name>A0ABN9KMB0_9NEOB</name>
<sequence length="306" mass="35048">MAAPREKTDGHREARAVIKDHSMQQKCKTEQKVAVLENQLKKLTEEYEVEAGKRESLEKEVAELKQAKSHADKDVQTPELEDTSVKDQTDAQPEDGQQSPVTGGHVEVQEKLSLKTADFQEQETLQDSPLLTQIDALYQGPDKEAPSSSVHDMCWEHIRMLEQKIADLEGSACPENNSQNDLIESLQICEALMAEKQCAHEQLGSMQHDFDHLIAENESLKRELADMENRLEEKNETTEFEMLEKAAQKEHENEVESKSKLLLEQEQQITELKRESEILQKKVRYSDLMASMVWRSPFQAIKYSRS</sequence>
<gene>
    <name evidence="3" type="ORF">RIMI_LOCUS49581</name>
</gene>
<reference evidence="3" key="1">
    <citation type="submission" date="2023-07" db="EMBL/GenBank/DDBJ databases">
        <authorList>
            <person name="Stuckert A."/>
        </authorList>
    </citation>
    <scope>NUCLEOTIDE SEQUENCE</scope>
</reference>
<comment type="caution">
    <text evidence="3">The sequence shown here is derived from an EMBL/GenBank/DDBJ whole genome shotgun (WGS) entry which is preliminary data.</text>
</comment>
<feature type="coiled-coil region" evidence="1">
    <location>
        <begin position="210"/>
        <end position="282"/>
    </location>
</feature>
<keyword evidence="4" id="KW-1185">Reference proteome</keyword>